<keyword evidence="2 5" id="KW-0812">Transmembrane</keyword>
<evidence type="ECO:0000256" key="3">
    <source>
        <dbReference type="ARBA" id="ARBA00022989"/>
    </source>
</evidence>
<dbReference type="Pfam" id="PF12698">
    <property type="entry name" value="ABC2_membrane_3"/>
    <property type="match status" value="1"/>
</dbReference>
<name>A0ABW4LWW3_9BACI</name>
<evidence type="ECO:0000313" key="8">
    <source>
        <dbReference type="Proteomes" id="UP001597214"/>
    </source>
</evidence>
<dbReference type="PANTHER" id="PTHR43229">
    <property type="entry name" value="NODULATION PROTEIN J"/>
    <property type="match status" value="1"/>
</dbReference>
<dbReference type="PANTHER" id="PTHR43229:SF6">
    <property type="entry name" value="ABC-TYPE MULTIDRUG TRANSPORT SYSTEM, PERMEASE COMPONENT"/>
    <property type="match status" value="1"/>
</dbReference>
<keyword evidence="4 5" id="KW-0472">Membrane</keyword>
<feature type="transmembrane region" description="Helical" evidence="5">
    <location>
        <begin position="107"/>
        <end position="125"/>
    </location>
</feature>
<dbReference type="RefSeq" id="WP_377930891.1">
    <property type="nucleotide sequence ID" value="NZ_JBHUEM010000055.1"/>
</dbReference>
<evidence type="ECO:0000313" key="7">
    <source>
        <dbReference type="EMBL" id="MFD1739652.1"/>
    </source>
</evidence>
<evidence type="ECO:0000256" key="4">
    <source>
        <dbReference type="ARBA" id="ARBA00023136"/>
    </source>
</evidence>
<organism evidence="7 8">
    <name type="scientific">Bacillus salitolerans</name>
    <dbReference type="NCBI Taxonomy" id="1437434"/>
    <lineage>
        <taxon>Bacteria</taxon>
        <taxon>Bacillati</taxon>
        <taxon>Bacillota</taxon>
        <taxon>Bacilli</taxon>
        <taxon>Bacillales</taxon>
        <taxon>Bacillaceae</taxon>
        <taxon>Bacillus</taxon>
    </lineage>
</organism>
<feature type="transmembrane region" description="Helical" evidence="5">
    <location>
        <begin position="131"/>
        <end position="154"/>
    </location>
</feature>
<feature type="transmembrane region" description="Helical" evidence="5">
    <location>
        <begin position="20"/>
        <end position="41"/>
    </location>
</feature>
<dbReference type="InterPro" id="IPR051784">
    <property type="entry name" value="Nod_factor_ABC_transporter"/>
</dbReference>
<evidence type="ECO:0000256" key="1">
    <source>
        <dbReference type="ARBA" id="ARBA00004141"/>
    </source>
</evidence>
<dbReference type="Proteomes" id="UP001597214">
    <property type="component" value="Unassembled WGS sequence"/>
</dbReference>
<keyword evidence="8" id="KW-1185">Reference proteome</keyword>
<comment type="caution">
    <text evidence="7">The sequence shown here is derived from an EMBL/GenBank/DDBJ whole genome shotgun (WGS) entry which is preliminary data.</text>
</comment>
<comment type="subcellular location">
    <subcellularLocation>
        <location evidence="1">Membrane</location>
        <topology evidence="1">Multi-pass membrane protein</topology>
    </subcellularLocation>
</comment>
<feature type="domain" description="ABC-2 type transporter transmembrane" evidence="6">
    <location>
        <begin position="52"/>
        <end position="238"/>
    </location>
</feature>
<protein>
    <submittedName>
        <fullName evidence="7">ABC transporter permease</fullName>
    </submittedName>
</protein>
<dbReference type="InterPro" id="IPR013525">
    <property type="entry name" value="ABC2_TM"/>
</dbReference>
<dbReference type="PIRSF" id="PIRSF006648">
    <property type="entry name" value="DrrB"/>
    <property type="match status" value="1"/>
</dbReference>
<feature type="transmembrane region" description="Helical" evidence="5">
    <location>
        <begin position="219"/>
        <end position="239"/>
    </location>
</feature>
<keyword evidence="3 5" id="KW-1133">Transmembrane helix</keyword>
<accession>A0ABW4LWW3</accession>
<evidence type="ECO:0000256" key="2">
    <source>
        <dbReference type="ARBA" id="ARBA00022692"/>
    </source>
</evidence>
<evidence type="ECO:0000259" key="6">
    <source>
        <dbReference type="Pfam" id="PF12698"/>
    </source>
</evidence>
<dbReference type="EMBL" id="JBHUEM010000055">
    <property type="protein sequence ID" value="MFD1739652.1"/>
    <property type="molecule type" value="Genomic_DNA"/>
</dbReference>
<evidence type="ECO:0000256" key="5">
    <source>
        <dbReference type="SAM" id="Phobius"/>
    </source>
</evidence>
<reference evidence="8" key="1">
    <citation type="journal article" date="2019" name="Int. J. Syst. Evol. Microbiol.">
        <title>The Global Catalogue of Microorganisms (GCM) 10K type strain sequencing project: providing services to taxonomists for standard genome sequencing and annotation.</title>
        <authorList>
            <consortium name="The Broad Institute Genomics Platform"/>
            <consortium name="The Broad Institute Genome Sequencing Center for Infectious Disease"/>
            <person name="Wu L."/>
            <person name="Ma J."/>
        </authorList>
    </citation>
    <scope>NUCLEOTIDE SEQUENCE [LARGE SCALE GENOMIC DNA]</scope>
    <source>
        <strain evidence="8">CCUG 49339</strain>
    </source>
</reference>
<feature type="transmembrane region" description="Helical" evidence="5">
    <location>
        <begin position="166"/>
        <end position="185"/>
    </location>
</feature>
<sequence>MNMLFSQCKAEFKRTVRNKFFVMFSIAMPVVFYFIFSSVIGDDTQVGGTDWKAYYLMSMTVFSVIGAAISTLGIRLSQERTQGWVKQLKVTPLPGWVYLSSKIVTQAILNIGIILLLFIIGIFVKGIELTVWQWILCGLWIWIGALPFLALGVLIGTSKTTELAQVFSNIVHLGLAILGGLWMPLEIMPTIVQNIGEWLPTYRYGHGAWNILAGESPQLVDAGILLLYLVIFMVLSVYISKRQEAIS</sequence>
<dbReference type="InterPro" id="IPR000412">
    <property type="entry name" value="ABC_2_transport"/>
</dbReference>
<gene>
    <name evidence="7" type="ORF">ACFSCX_24520</name>
</gene>
<feature type="transmembrane region" description="Helical" evidence="5">
    <location>
        <begin position="53"/>
        <end position="74"/>
    </location>
</feature>
<proteinExistence type="predicted"/>